<dbReference type="InterPro" id="IPR029058">
    <property type="entry name" value="AB_hydrolase_fold"/>
</dbReference>
<feature type="domain" description="Alpha/beta hydrolase fold-3" evidence="2">
    <location>
        <begin position="89"/>
        <end position="288"/>
    </location>
</feature>
<sequence>MATKTDASNKVQQAVSWPRSCVLRFQRLFHQSLTNHGLPYLRRQKPDFWTDRQPTKIFEYPQHPGLGIRLFKPEGRTDDPPPPNGWPIVFMIHGGGWTIGNAEMDDEQAHILSTKYGFCVMGLEYGLAPGRPFPGPIHDLAGLIECAIGDTELVSELNLDTSKVSLVGFSCGGSLALSLAQLPTLQKHIHAIVAFYPLVDFVGLFREDDPARKTPWGKVDPLPSVLPMYTWSYVPVEQDLEDPLLSPWYASREAIPQPLFMITADDCLREEGCMFARKAAGLDLNVNPHEVSTESWEAESVRYEFVPGMPHCFIHFWEEIKGSDEWEKKRLDINERIWSDVAVWLKAKLEV</sequence>
<dbReference type="Pfam" id="PF07859">
    <property type="entry name" value="Abhydrolase_3"/>
    <property type="match status" value="1"/>
</dbReference>
<dbReference type="EMBL" id="JADCTT010000004">
    <property type="protein sequence ID" value="KAF9754292.1"/>
    <property type="molecule type" value="Genomic_DNA"/>
</dbReference>
<gene>
    <name evidence="3" type="ORF">IM811_013050</name>
</gene>
<proteinExistence type="predicted"/>
<dbReference type="Gene3D" id="3.40.50.1820">
    <property type="entry name" value="alpha/beta hydrolase"/>
    <property type="match status" value="1"/>
</dbReference>
<evidence type="ECO:0000256" key="1">
    <source>
        <dbReference type="ARBA" id="ARBA00022801"/>
    </source>
</evidence>
<reference evidence="3" key="1">
    <citation type="submission" date="2020-10" db="EMBL/GenBank/DDBJ databases">
        <title>High-Quality Genome Resource of Clonostachys rosea strain S41 by Oxford Nanopore Long-Read Sequencing.</title>
        <authorList>
            <person name="Wang H."/>
        </authorList>
    </citation>
    <scope>NUCLEOTIDE SEQUENCE</scope>
    <source>
        <strain evidence="3">S41</strain>
    </source>
</reference>
<dbReference type="PANTHER" id="PTHR48081">
    <property type="entry name" value="AB HYDROLASE SUPERFAMILY PROTEIN C4A8.06C"/>
    <property type="match status" value="1"/>
</dbReference>
<dbReference type="InterPro" id="IPR050300">
    <property type="entry name" value="GDXG_lipolytic_enzyme"/>
</dbReference>
<comment type="caution">
    <text evidence="3">The sequence shown here is derived from an EMBL/GenBank/DDBJ whole genome shotgun (WGS) entry which is preliminary data.</text>
</comment>
<dbReference type="GO" id="GO:0016787">
    <property type="term" value="F:hydrolase activity"/>
    <property type="evidence" value="ECO:0007669"/>
    <property type="project" value="UniProtKB-KW"/>
</dbReference>
<protein>
    <recommendedName>
        <fullName evidence="2">Alpha/beta hydrolase fold-3 domain-containing protein</fullName>
    </recommendedName>
</protein>
<evidence type="ECO:0000313" key="3">
    <source>
        <dbReference type="EMBL" id="KAF9754292.1"/>
    </source>
</evidence>
<dbReference type="SUPFAM" id="SSF53474">
    <property type="entry name" value="alpha/beta-Hydrolases"/>
    <property type="match status" value="1"/>
</dbReference>
<evidence type="ECO:0000313" key="4">
    <source>
        <dbReference type="Proteomes" id="UP000616885"/>
    </source>
</evidence>
<evidence type="ECO:0000259" key="2">
    <source>
        <dbReference type="Pfam" id="PF07859"/>
    </source>
</evidence>
<accession>A0A8H7TPK0</accession>
<keyword evidence="1" id="KW-0378">Hydrolase</keyword>
<dbReference type="Proteomes" id="UP000616885">
    <property type="component" value="Unassembled WGS sequence"/>
</dbReference>
<organism evidence="3 4">
    <name type="scientific">Bionectria ochroleuca</name>
    <name type="common">Gliocladium roseum</name>
    <dbReference type="NCBI Taxonomy" id="29856"/>
    <lineage>
        <taxon>Eukaryota</taxon>
        <taxon>Fungi</taxon>
        <taxon>Dikarya</taxon>
        <taxon>Ascomycota</taxon>
        <taxon>Pezizomycotina</taxon>
        <taxon>Sordariomycetes</taxon>
        <taxon>Hypocreomycetidae</taxon>
        <taxon>Hypocreales</taxon>
        <taxon>Bionectriaceae</taxon>
        <taxon>Clonostachys</taxon>
    </lineage>
</organism>
<dbReference type="PANTHER" id="PTHR48081:SF8">
    <property type="entry name" value="ALPHA_BETA HYDROLASE FOLD-3 DOMAIN-CONTAINING PROTEIN-RELATED"/>
    <property type="match status" value="1"/>
</dbReference>
<dbReference type="InterPro" id="IPR013094">
    <property type="entry name" value="AB_hydrolase_3"/>
</dbReference>
<dbReference type="AlphaFoldDB" id="A0A8H7TPK0"/>
<name>A0A8H7TPK0_BIOOC</name>